<protein>
    <submittedName>
        <fullName evidence="1">Uncharacterized protein</fullName>
    </submittedName>
</protein>
<dbReference type="EMBL" id="CP094984">
    <property type="protein sequence ID" value="UON92272.1"/>
    <property type="molecule type" value="Genomic_DNA"/>
</dbReference>
<evidence type="ECO:0000313" key="1">
    <source>
        <dbReference type="EMBL" id="MCC3274202.1"/>
    </source>
</evidence>
<dbReference type="EMBL" id="JAJFZT010000013">
    <property type="protein sequence ID" value="MCC3274202.1"/>
    <property type="molecule type" value="Genomic_DNA"/>
</dbReference>
<dbReference type="Proteomes" id="UP000829758">
    <property type="component" value="Chromosome"/>
</dbReference>
<keyword evidence="3" id="KW-1185">Reference proteome</keyword>
<evidence type="ECO:0000313" key="2">
    <source>
        <dbReference type="EMBL" id="UON92272.1"/>
    </source>
</evidence>
<gene>
    <name evidence="1" type="ORF">LJ755_15875</name>
    <name evidence="2" type="ORF">MUK71_01015</name>
</gene>
<organism evidence="1 4">
    <name type="scientific">Arthrobacter zhangbolii</name>
    <dbReference type="NCBI Taxonomy" id="2886936"/>
    <lineage>
        <taxon>Bacteria</taxon>
        <taxon>Bacillati</taxon>
        <taxon>Actinomycetota</taxon>
        <taxon>Actinomycetes</taxon>
        <taxon>Micrococcales</taxon>
        <taxon>Micrococcaceae</taxon>
        <taxon>Arthrobacter</taxon>
    </lineage>
</organism>
<dbReference type="RefSeq" id="WP_227905871.1">
    <property type="nucleotide sequence ID" value="NZ_CP094984.1"/>
</dbReference>
<evidence type="ECO:0000313" key="3">
    <source>
        <dbReference type="Proteomes" id="UP000829758"/>
    </source>
</evidence>
<evidence type="ECO:0000313" key="4">
    <source>
        <dbReference type="Proteomes" id="UP001155145"/>
    </source>
</evidence>
<proteinExistence type="predicted"/>
<sequence>MSIEARPEDLSGADSAGPGEFVPWCSYCGTDEFLIIESVEPAAKPGSGEFLEINYTCAECDRFYGHPIRHSSVWARCTVRSEDDAADYMHCGEPMQPRDHRQQSIFEPLTTSSMQAQAPADVQLDTTVLRCHCGFQLEIPA</sequence>
<name>A0A9X1MB25_9MICC</name>
<accession>A0A9X1MB25</accession>
<reference evidence="1" key="1">
    <citation type="submission" date="2021-10" db="EMBL/GenBank/DDBJ databases">
        <title>Novel species in genus Arthrobacter.</title>
        <authorList>
            <person name="Liu Y."/>
        </authorList>
    </citation>
    <scope>NUCLEOTIDE SEQUENCE</scope>
    <source>
        <strain evidence="3">zg-Y462</strain>
        <strain evidence="1">Zg-Y462</strain>
    </source>
</reference>
<dbReference type="Proteomes" id="UP001155145">
    <property type="component" value="Unassembled WGS sequence"/>
</dbReference>
<dbReference type="AlphaFoldDB" id="A0A9X1MB25"/>